<dbReference type="InterPro" id="IPR025528">
    <property type="entry name" value="BrnA_antitoxin"/>
</dbReference>
<gene>
    <name evidence="1" type="ORF">DOZ80_09555</name>
</gene>
<protein>
    <recommendedName>
        <fullName evidence="3">BrnA antitoxin of type II toxin-antitoxin system</fullName>
    </recommendedName>
</protein>
<name>A0A327N640_PSEFL</name>
<comment type="caution">
    <text evidence="1">The sequence shown here is derived from an EMBL/GenBank/DDBJ whole genome shotgun (WGS) entry which is preliminary data.</text>
</comment>
<evidence type="ECO:0000313" key="1">
    <source>
        <dbReference type="EMBL" id="RAI70717.1"/>
    </source>
</evidence>
<reference evidence="1 2" key="1">
    <citation type="submission" date="2018-06" db="EMBL/GenBank/DDBJ databases">
        <authorList>
            <person name="Zhirakovskaya E."/>
        </authorList>
    </citation>
    <scope>NUCLEOTIDE SEQUENCE [LARGE SCALE GENOMIC DNA]</scope>
    <source>
        <strain evidence="1 2">LY3</strain>
    </source>
</reference>
<sequence length="101" mass="11244">MKDEYDFSNARRGAVLPAKGKTRITIMLDDAVIEAARALAEHEGYGYQTAINNTLRRALLNEGKTAHLKQTLTPAELKGLEQKLAEALREIQRVMEPGVRP</sequence>
<evidence type="ECO:0000313" key="2">
    <source>
        <dbReference type="Proteomes" id="UP000249493"/>
    </source>
</evidence>
<evidence type="ECO:0008006" key="3">
    <source>
        <dbReference type="Google" id="ProtNLM"/>
    </source>
</evidence>
<dbReference type="Proteomes" id="UP000249493">
    <property type="component" value="Unassembled WGS sequence"/>
</dbReference>
<proteinExistence type="predicted"/>
<dbReference type="RefSeq" id="WP_111282168.1">
    <property type="nucleotide sequence ID" value="NZ_QLIN01000003.1"/>
</dbReference>
<dbReference type="EMBL" id="QLIN01000003">
    <property type="protein sequence ID" value="RAI70717.1"/>
    <property type="molecule type" value="Genomic_DNA"/>
</dbReference>
<dbReference type="AlphaFoldDB" id="A0A327N640"/>
<accession>A0A327N640</accession>
<organism evidence="1 2">
    <name type="scientific">Pseudomonas fluorescens</name>
    <dbReference type="NCBI Taxonomy" id="294"/>
    <lineage>
        <taxon>Bacteria</taxon>
        <taxon>Pseudomonadati</taxon>
        <taxon>Pseudomonadota</taxon>
        <taxon>Gammaproteobacteria</taxon>
        <taxon>Pseudomonadales</taxon>
        <taxon>Pseudomonadaceae</taxon>
        <taxon>Pseudomonas</taxon>
    </lineage>
</organism>
<dbReference type="Pfam" id="PF14384">
    <property type="entry name" value="BrnA_antitoxin"/>
    <property type="match status" value="1"/>
</dbReference>